<gene>
    <name evidence="2" type="ORF">EYF80_006305</name>
</gene>
<keyword evidence="3" id="KW-1185">Reference proteome</keyword>
<comment type="caution">
    <text evidence="2">The sequence shown here is derived from an EMBL/GenBank/DDBJ whole genome shotgun (WGS) entry which is preliminary data.</text>
</comment>
<evidence type="ECO:0000313" key="2">
    <source>
        <dbReference type="EMBL" id="TNN83324.1"/>
    </source>
</evidence>
<name>A0A4Z2J0J6_9TELE</name>
<evidence type="ECO:0000256" key="1">
    <source>
        <dbReference type="SAM" id="MobiDB-lite"/>
    </source>
</evidence>
<feature type="region of interest" description="Disordered" evidence="1">
    <location>
        <begin position="129"/>
        <end position="162"/>
    </location>
</feature>
<feature type="compositionally biased region" description="Basic and acidic residues" evidence="1">
    <location>
        <begin position="152"/>
        <end position="162"/>
    </location>
</feature>
<sequence length="162" mass="17691">MSEILVNKLSTAAGDPRTCVLDPTEEPVPSTSSSAFDSLPLVSAWYTPTSSFVASLTIRIGGRHRESPEVVGVTKCNHMPLEQAPQVRDAVLKGDLLIVAGLGVLQDVPHVHVHFFYLLLLLPEEKKPNRERAHETGPSHGYGRGGHGSWRRSPDRASREPI</sequence>
<dbReference type="EMBL" id="SRLO01000033">
    <property type="protein sequence ID" value="TNN83324.1"/>
    <property type="molecule type" value="Genomic_DNA"/>
</dbReference>
<protein>
    <submittedName>
        <fullName evidence="2">Uncharacterized protein</fullName>
    </submittedName>
</protein>
<evidence type="ECO:0000313" key="3">
    <source>
        <dbReference type="Proteomes" id="UP000314294"/>
    </source>
</evidence>
<reference evidence="2 3" key="1">
    <citation type="submission" date="2019-03" db="EMBL/GenBank/DDBJ databases">
        <title>First draft genome of Liparis tanakae, snailfish: a comprehensive survey of snailfish specific genes.</title>
        <authorList>
            <person name="Kim W."/>
            <person name="Song I."/>
            <person name="Jeong J.-H."/>
            <person name="Kim D."/>
            <person name="Kim S."/>
            <person name="Ryu S."/>
            <person name="Song J.Y."/>
            <person name="Lee S.K."/>
        </authorList>
    </citation>
    <scope>NUCLEOTIDE SEQUENCE [LARGE SCALE GENOMIC DNA]</scope>
    <source>
        <tissue evidence="2">Muscle</tissue>
    </source>
</reference>
<accession>A0A4Z2J0J6</accession>
<dbReference type="Proteomes" id="UP000314294">
    <property type="component" value="Unassembled WGS sequence"/>
</dbReference>
<organism evidence="2 3">
    <name type="scientific">Liparis tanakae</name>
    <name type="common">Tanaka's snailfish</name>
    <dbReference type="NCBI Taxonomy" id="230148"/>
    <lineage>
        <taxon>Eukaryota</taxon>
        <taxon>Metazoa</taxon>
        <taxon>Chordata</taxon>
        <taxon>Craniata</taxon>
        <taxon>Vertebrata</taxon>
        <taxon>Euteleostomi</taxon>
        <taxon>Actinopterygii</taxon>
        <taxon>Neopterygii</taxon>
        <taxon>Teleostei</taxon>
        <taxon>Neoteleostei</taxon>
        <taxon>Acanthomorphata</taxon>
        <taxon>Eupercaria</taxon>
        <taxon>Perciformes</taxon>
        <taxon>Cottioidei</taxon>
        <taxon>Cottales</taxon>
        <taxon>Liparidae</taxon>
        <taxon>Liparis</taxon>
    </lineage>
</organism>
<dbReference type="AlphaFoldDB" id="A0A4Z2J0J6"/>
<proteinExistence type="predicted"/>